<sequence length="250" mass="27945">MPCSCQGAALLVPRRDLVRAKVIRLARAQGTCQGTTLLVPKESALLMHGNLPRRGLLAYPFISLNLYANVASFLLIKLFQRAKASLVRRSGEMKNRMETALVFLNPHLMCQPMKMFEGGSLVDTLWIVKAVKAEQIEYLLTDVAETGGFQDVGLARKLGENDSRNGDVDMENESIVKVKVITGELYATFPKYEKDMPRYGNSAKVKRSARLNSWRKNTQNGVFTCSDRMPDSLSRVTRCAVGRIEDQQTN</sequence>
<name>A0AAP0EXW0_9MAGN</name>
<feature type="transmembrane region" description="Helical" evidence="1">
    <location>
        <begin position="56"/>
        <end position="79"/>
    </location>
</feature>
<evidence type="ECO:0000313" key="2">
    <source>
        <dbReference type="EMBL" id="KAK9101066.1"/>
    </source>
</evidence>
<proteinExistence type="predicted"/>
<keyword evidence="1" id="KW-0812">Transmembrane</keyword>
<keyword evidence="1" id="KW-0472">Membrane</keyword>
<keyword evidence="3" id="KW-1185">Reference proteome</keyword>
<accession>A0AAP0EXW0</accession>
<evidence type="ECO:0000256" key="1">
    <source>
        <dbReference type="SAM" id="Phobius"/>
    </source>
</evidence>
<evidence type="ECO:0000313" key="3">
    <source>
        <dbReference type="Proteomes" id="UP001419268"/>
    </source>
</evidence>
<organism evidence="2 3">
    <name type="scientific">Stephania cephalantha</name>
    <dbReference type="NCBI Taxonomy" id="152367"/>
    <lineage>
        <taxon>Eukaryota</taxon>
        <taxon>Viridiplantae</taxon>
        <taxon>Streptophyta</taxon>
        <taxon>Embryophyta</taxon>
        <taxon>Tracheophyta</taxon>
        <taxon>Spermatophyta</taxon>
        <taxon>Magnoliopsida</taxon>
        <taxon>Ranunculales</taxon>
        <taxon>Menispermaceae</taxon>
        <taxon>Menispermoideae</taxon>
        <taxon>Cissampelideae</taxon>
        <taxon>Stephania</taxon>
    </lineage>
</organism>
<comment type="caution">
    <text evidence="2">The sequence shown here is derived from an EMBL/GenBank/DDBJ whole genome shotgun (WGS) entry which is preliminary data.</text>
</comment>
<dbReference type="AlphaFoldDB" id="A0AAP0EXW0"/>
<gene>
    <name evidence="2" type="ORF">Scep_024496</name>
</gene>
<dbReference type="EMBL" id="JBBNAG010000010">
    <property type="protein sequence ID" value="KAK9101066.1"/>
    <property type="molecule type" value="Genomic_DNA"/>
</dbReference>
<dbReference type="Proteomes" id="UP001419268">
    <property type="component" value="Unassembled WGS sequence"/>
</dbReference>
<keyword evidence="1" id="KW-1133">Transmembrane helix</keyword>
<reference evidence="2 3" key="1">
    <citation type="submission" date="2024-01" db="EMBL/GenBank/DDBJ databases">
        <title>Genome assemblies of Stephania.</title>
        <authorList>
            <person name="Yang L."/>
        </authorList>
    </citation>
    <scope>NUCLEOTIDE SEQUENCE [LARGE SCALE GENOMIC DNA]</scope>
    <source>
        <strain evidence="2">JXDWG</strain>
        <tissue evidence="2">Leaf</tissue>
    </source>
</reference>
<protein>
    <submittedName>
        <fullName evidence="2">Uncharacterized protein</fullName>
    </submittedName>
</protein>